<sequence length="134" mass="14277">MTRQLVLACGLALCAPLAIAQTPQPEIITHLNGLDVEVSPMGVPAKSEGVEGELLGVRAVKVMNRTGGQISCEFHVPADARSDTSASPVFSVAPNTQRTERVPGDYSPDEPYAEITCRSSDQSQSQNQNQNQAQ</sequence>
<dbReference type="HOGENOM" id="CLU_132649_0_0_6"/>
<accession>L0GJ58</accession>
<proteinExistence type="predicted"/>
<dbReference type="AlphaFoldDB" id="L0GJ58"/>
<feature type="region of interest" description="Disordered" evidence="1">
    <location>
        <begin position="80"/>
        <end position="134"/>
    </location>
</feature>
<keyword evidence="2" id="KW-0732">Signal</keyword>
<dbReference type="Proteomes" id="UP000010820">
    <property type="component" value="Chromosome"/>
</dbReference>
<dbReference type="EMBL" id="CP003071">
    <property type="protein sequence ID" value="AGA85359.1"/>
    <property type="molecule type" value="Genomic_DNA"/>
</dbReference>
<feature type="chain" id="PRO_5003942786" evidence="2">
    <location>
        <begin position="21"/>
        <end position="134"/>
    </location>
</feature>
<dbReference type="PATRIC" id="fig|644801.3.peg.748"/>
<name>L0GJ58_STUST</name>
<feature type="compositionally biased region" description="Polar residues" evidence="1">
    <location>
        <begin position="83"/>
        <end position="97"/>
    </location>
</feature>
<evidence type="ECO:0000313" key="3">
    <source>
        <dbReference type="EMBL" id="AGA85359.1"/>
    </source>
</evidence>
<gene>
    <name evidence="3" type="ORF">Psest_0766</name>
</gene>
<protein>
    <submittedName>
        <fullName evidence="3">Uncharacterized protein</fullName>
    </submittedName>
</protein>
<organism evidence="3 4">
    <name type="scientific">Stutzerimonas stutzeri RCH2</name>
    <dbReference type="NCBI Taxonomy" id="644801"/>
    <lineage>
        <taxon>Bacteria</taxon>
        <taxon>Pseudomonadati</taxon>
        <taxon>Pseudomonadota</taxon>
        <taxon>Gammaproteobacteria</taxon>
        <taxon>Pseudomonadales</taxon>
        <taxon>Pseudomonadaceae</taxon>
        <taxon>Stutzerimonas</taxon>
    </lineage>
</organism>
<reference evidence="3 4" key="1">
    <citation type="submission" date="2011-10" db="EMBL/GenBank/DDBJ databases">
        <title>Complete sequence of chromosome of Pseudomonas stutzeri RCH2.</title>
        <authorList>
            <consortium name="US DOE Joint Genome Institute"/>
            <person name="Lucas S."/>
            <person name="Han J."/>
            <person name="Lapidus A."/>
            <person name="Cheng J.-F."/>
            <person name="Goodwin L."/>
            <person name="Pitluck S."/>
            <person name="Peters L."/>
            <person name="Ovchinnikova G."/>
            <person name="Zeytun A."/>
            <person name="Lu M."/>
            <person name="Detter J.C."/>
            <person name="Han C."/>
            <person name="Tapia R."/>
            <person name="Land M."/>
            <person name="Hauser L."/>
            <person name="Kyrpides N."/>
            <person name="Ivanova N."/>
            <person name="Pagani I."/>
            <person name="Chakraborty R."/>
            <person name="Arkin A."/>
            <person name="Dehal P."/>
            <person name="Wall J."/>
            <person name="Hazen T."/>
            <person name="Woyke T."/>
        </authorList>
    </citation>
    <scope>NUCLEOTIDE SEQUENCE [LARGE SCALE GENOMIC DNA]</scope>
    <source>
        <strain evidence="3 4">RCH2</strain>
    </source>
</reference>
<evidence type="ECO:0000256" key="2">
    <source>
        <dbReference type="SAM" id="SignalP"/>
    </source>
</evidence>
<dbReference type="RefSeq" id="WP_015275706.1">
    <property type="nucleotide sequence ID" value="NC_019936.1"/>
</dbReference>
<feature type="signal peptide" evidence="2">
    <location>
        <begin position="1"/>
        <end position="20"/>
    </location>
</feature>
<evidence type="ECO:0000256" key="1">
    <source>
        <dbReference type="SAM" id="MobiDB-lite"/>
    </source>
</evidence>
<dbReference type="eggNOG" id="ENOG5031JXM">
    <property type="taxonomic scope" value="Bacteria"/>
</dbReference>
<feature type="compositionally biased region" description="Low complexity" evidence="1">
    <location>
        <begin position="119"/>
        <end position="134"/>
    </location>
</feature>
<dbReference type="KEGG" id="psh:Psest_0766"/>
<evidence type="ECO:0000313" key="4">
    <source>
        <dbReference type="Proteomes" id="UP000010820"/>
    </source>
</evidence>